<dbReference type="Proteomes" id="UP000823882">
    <property type="component" value="Unassembled WGS sequence"/>
</dbReference>
<comment type="caution">
    <text evidence="3">The sequence shown here is derived from an EMBL/GenBank/DDBJ whole genome shotgun (WGS) entry which is preliminary data.</text>
</comment>
<evidence type="ECO:0000256" key="2">
    <source>
        <dbReference type="SAM" id="Phobius"/>
    </source>
</evidence>
<reference evidence="3" key="2">
    <citation type="submission" date="2021-04" db="EMBL/GenBank/DDBJ databases">
        <authorList>
            <person name="Gilroy R."/>
        </authorList>
    </citation>
    <scope>NUCLEOTIDE SEQUENCE</scope>
    <source>
        <strain evidence="3">CHK186-1790</strain>
    </source>
</reference>
<keyword evidence="2" id="KW-0812">Transmembrane</keyword>
<evidence type="ECO:0000256" key="1">
    <source>
        <dbReference type="SAM" id="MobiDB-lite"/>
    </source>
</evidence>
<feature type="region of interest" description="Disordered" evidence="1">
    <location>
        <begin position="32"/>
        <end position="150"/>
    </location>
</feature>
<gene>
    <name evidence="3" type="ORF">H9701_04275</name>
</gene>
<protein>
    <submittedName>
        <fullName evidence="3">Uncharacterized protein</fullName>
    </submittedName>
</protein>
<evidence type="ECO:0000313" key="4">
    <source>
        <dbReference type="Proteomes" id="UP000823882"/>
    </source>
</evidence>
<keyword evidence="2" id="KW-1133">Transmembrane helix</keyword>
<evidence type="ECO:0000313" key="3">
    <source>
        <dbReference type="EMBL" id="HJC40750.1"/>
    </source>
</evidence>
<feature type="transmembrane region" description="Helical" evidence="2">
    <location>
        <begin position="6"/>
        <end position="27"/>
    </location>
</feature>
<organism evidence="3 4">
    <name type="scientific">Candidatus Intestinimonas pullistercoris</name>
    <dbReference type="NCBI Taxonomy" id="2838623"/>
    <lineage>
        <taxon>Bacteria</taxon>
        <taxon>Bacillati</taxon>
        <taxon>Bacillota</taxon>
        <taxon>Clostridia</taxon>
        <taxon>Eubacteriales</taxon>
        <taxon>Intestinimonas</taxon>
    </lineage>
</organism>
<dbReference type="EMBL" id="DWWJ01000081">
    <property type="protein sequence ID" value="HJC40750.1"/>
    <property type="molecule type" value="Genomic_DNA"/>
</dbReference>
<reference evidence="3" key="1">
    <citation type="journal article" date="2021" name="PeerJ">
        <title>Extensive microbial diversity within the chicken gut microbiome revealed by metagenomics and culture.</title>
        <authorList>
            <person name="Gilroy R."/>
            <person name="Ravi A."/>
            <person name="Getino M."/>
            <person name="Pursley I."/>
            <person name="Horton D.L."/>
            <person name="Alikhan N.F."/>
            <person name="Baker D."/>
            <person name="Gharbi K."/>
            <person name="Hall N."/>
            <person name="Watson M."/>
            <person name="Adriaenssens E.M."/>
            <person name="Foster-Nyarko E."/>
            <person name="Jarju S."/>
            <person name="Secka A."/>
            <person name="Antonio M."/>
            <person name="Oren A."/>
            <person name="Chaudhuri R.R."/>
            <person name="La Ragione R."/>
            <person name="Hildebrand F."/>
            <person name="Pallen M.J."/>
        </authorList>
    </citation>
    <scope>NUCLEOTIDE SEQUENCE</scope>
    <source>
        <strain evidence="3">CHK186-1790</strain>
    </source>
</reference>
<keyword evidence="2" id="KW-0472">Membrane</keyword>
<proteinExistence type="predicted"/>
<dbReference type="AlphaFoldDB" id="A0A9D2NYE5"/>
<name>A0A9D2NYE5_9FIRM</name>
<sequence>MTTGQLVFYSGVGLLALTILLAVVFAVKKPRYDPETAGLGPGSGSTRKLRSGYPTDPLTIRREGGAASAAGTEHLPEDPAQPGTVRLVEEAEDGTAVLPEEETTPLPEGPSPKGTVPLAQEKEPEHLEVGTMVFSESEGSLPSSQRERGE</sequence>
<accession>A0A9D2NYE5</accession>